<evidence type="ECO:0000313" key="2">
    <source>
        <dbReference type="EMBL" id="KXP05130.1"/>
    </source>
</evidence>
<proteinExistence type="predicted"/>
<dbReference type="Proteomes" id="UP000070258">
    <property type="component" value="Unassembled WGS sequence"/>
</dbReference>
<keyword evidence="1" id="KW-0812">Transmembrane</keyword>
<accession>A0A138A3X0</accession>
<keyword evidence="1" id="KW-0472">Membrane</keyword>
<sequence>MSTSLTVALLAVLTTVGLVGSVVSDGAASLVWAVTTVAVAGLLAWRLRSAPPGMGLVAAFITGILVVSAGLPVAIVMTEGDAGPGSRASAADETIDPSTEVQRVLAKAEEIQPGATKTLRQITISTYWTQMRYLDLARGEEVWFQFSRSGGSHEWNSPSRSTTSYRADAAFSAADIAGLDLTAASTKVDAAIAALGIERKPSTSDKIEIARRSSDKKLVATFGRSSVEFETDHVGNLPDNLALAKVDGLLPVAERLLRDNGFTPDQSVLDDLEYRVFATNASSVGSGKGTVEITVRGAGKYGTLKETVGKFPEVRLSPSTYTPDDAFPLRAITTAAIEKARSDVEQRFSVPPIDAHALGLHVDTDTRTSSRAVPPPILQVGLGPNSDHRAYYRIDGSYLRAD</sequence>
<dbReference type="RefSeq" id="WP_068573232.1">
    <property type="nucleotide sequence ID" value="NZ_LSRF01000057.1"/>
</dbReference>
<dbReference type="EMBL" id="LSRF01000057">
    <property type="protein sequence ID" value="KXP05130.1"/>
    <property type="molecule type" value="Genomic_DNA"/>
</dbReference>
<dbReference type="OrthoDB" id="4773223at2"/>
<gene>
    <name evidence="2" type="ORF">AXK60_13320</name>
</gene>
<comment type="caution">
    <text evidence="2">The sequence shown here is derived from an EMBL/GenBank/DDBJ whole genome shotgun (WGS) entry which is preliminary data.</text>
</comment>
<dbReference type="AlphaFoldDB" id="A0A138A3X0"/>
<name>A0A138A3X0_9ACTN</name>
<feature type="transmembrane region" description="Helical" evidence="1">
    <location>
        <begin position="57"/>
        <end position="77"/>
    </location>
</feature>
<protein>
    <submittedName>
        <fullName evidence="2">Uncharacterized protein</fullName>
    </submittedName>
</protein>
<keyword evidence="1" id="KW-1133">Transmembrane helix</keyword>
<organism evidence="2 3">
    <name type="scientific">Tsukamurella pseudospumae</name>
    <dbReference type="NCBI Taxonomy" id="239498"/>
    <lineage>
        <taxon>Bacteria</taxon>
        <taxon>Bacillati</taxon>
        <taxon>Actinomycetota</taxon>
        <taxon>Actinomycetes</taxon>
        <taxon>Mycobacteriales</taxon>
        <taxon>Tsukamurellaceae</taxon>
        <taxon>Tsukamurella</taxon>
    </lineage>
</organism>
<feature type="transmembrane region" description="Helical" evidence="1">
    <location>
        <begin position="27"/>
        <end position="45"/>
    </location>
</feature>
<evidence type="ECO:0000256" key="1">
    <source>
        <dbReference type="SAM" id="Phobius"/>
    </source>
</evidence>
<reference evidence="3" key="1">
    <citation type="submission" date="2016-02" db="EMBL/GenBank/DDBJ databases">
        <authorList>
            <person name="Wen L."/>
            <person name="He K."/>
            <person name="Yang H."/>
        </authorList>
    </citation>
    <scope>NUCLEOTIDE SEQUENCE [LARGE SCALE GENOMIC DNA]</scope>
    <source>
        <strain evidence="3">JCM 15929</strain>
    </source>
</reference>
<evidence type="ECO:0000313" key="3">
    <source>
        <dbReference type="Proteomes" id="UP000070258"/>
    </source>
</evidence>